<dbReference type="AlphaFoldDB" id="A0ABD3FW55"/>
<dbReference type="EMBL" id="JBIMZQ010000007">
    <property type="protein sequence ID" value="KAL3670192.1"/>
    <property type="molecule type" value="Genomic_DNA"/>
</dbReference>
<keyword evidence="2" id="KW-1185">Reference proteome</keyword>
<evidence type="ECO:0008006" key="3">
    <source>
        <dbReference type="Google" id="ProtNLM"/>
    </source>
</evidence>
<evidence type="ECO:0000313" key="1">
    <source>
        <dbReference type="EMBL" id="KAL3670192.1"/>
    </source>
</evidence>
<proteinExistence type="predicted"/>
<dbReference type="Proteomes" id="UP001632037">
    <property type="component" value="Unassembled WGS sequence"/>
</dbReference>
<sequence length="692" mass="77632">MSRKVWYQLVDEVTRGAFASTWPASVLSDGVHDIEDLTRKIQADYDHTQPRESNLLSAVAPSQLRVYENREAYVAANSEPLKPGSPVESLGGYTNLLIVEVPAACDSEAAQRKALLTTLEWREPTRLCEGSGKDWKYQGASDIVNSLKEPLVEHFNAWKVENQAPSMHAINLVLSGQGTGKSRMLDEVKGLLCEAASQAENQEFLERMQNAYVFNVSFENDTAPVGSLWHPDDPRYGVSYRMLYQLTKKKLNWAEFLNRVKDTYGKLFVTIKDVVAMLAELESVDVKDLTVILCVDSLQNLRKNSQSCDLYYALDALCRYLNSSEAFAVCVGSATVACHVEYEFGSSRQARNYLVPPTLCGEVILKPTTRLQRQLVDDMDGHGRALEVVYDAFRSGCAERWEQLNSTNVFWEIWELLEKKYGDLFQAIIFRDPEFCRSVLIAVLSRRTFGAVSAIGTETCYMSVDKLQSWGLFRFTSEGRLECAFIFLVLLIRSLPNCGEVDNINLTHSMLYWQTFGHFVAMFRQVKSVVYSGIPVSLDEFHTGARFGPIDDIQILEPTSRRIEDSDDYCNGVIRVEDMTTIGVKTSGTPAGDTFARVHLKIGENDIQCNEVIQCKLVEATNISQSMLEKTRGEAVGKSDVFLLITTGEVDTLTLPGRCGIVSKAEFDNYFGPFASRARRNLAEIPNINTSR</sequence>
<name>A0ABD3FW55_9STRA</name>
<reference evidence="1 2" key="1">
    <citation type="submission" date="2024-09" db="EMBL/GenBank/DDBJ databases">
        <title>Genome sequencing and assembly of Phytophthora oleae, isolate VK10A, causative agent of rot of olive drupes.</title>
        <authorList>
            <person name="Conti Taguali S."/>
            <person name="Riolo M."/>
            <person name="La Spada F."/>
            <person name="Cacciola S.O."/>
            <person name="Dionisio G."/>
        </authorList>
    </citation>
    <scope>NUCLEOTIDE SEQUENCE [LARGE SCALE GENOMIC DNA]</scope>
    <source>
        <strain evidence="1 2">VK10A</strain>
    </source>
</reference>
<accession>A0ABD3FW55</accession>
<gene>
    <name evidence="1" type="ORF">V7S43_004507</name>
</gene>
<protein>
    <recommendedName>
        <fullName evidence="3">Crinkler (CRN) family protein</fullName>
    </recommendedName>
</protein>
<evidence type="ECO:0000313" key="2">
    <source>
        <dbReference type="Proteomes" id="UP001632037"/>
    </source>
</evidence>
<comment type="caution">
    <text evidence="1">The sequence shown here is derived from an EMBL/GenBank/DDBJ whole genome shotgun (WGS) entry which is preliminary data.</text>
</comment>
<organism evidence="1 2">
    <name type="scientific">Phytophthora oleae</name>
    <dbReference type="NCBI Taxonomy" id="2107226"/>
    <lineage>
        <taxon>Eukaryota</taxon>
        <taxon>Sar</taxon>
        <taxon>Stramenopiles</taxon>
        <taxon>Oomycota</taxon>
        <taxon>Peronosporomycetes</taxon>
        <taxon>Peronosporales</taxon>
        <taxon>Peronosporaceae</taxon>
        <taxon>Phytophthora</taxon>
    </lineage>
</organism>